<feature type="compositionally biased region" description="Basic and acidic residues" evidence="1">
    <location>
        <begin position="62"/>
        <end position="75"/>
    </location>
</feature>
<proteinExistence type="predicted"/>
<dbReference type="Proteomes" id="UP001066276">
    <property type="component" value="Chromosome 7"/>
</dbReference>
<evidence type="ECO:0000313" key="3">
    <source>
        <dbReference type="Proteomes" id="UP001066276"/>
    </source>
</evidence>
<protein>
    <submittedName>
        <fullName evidence="2">Uncharacterized protein</fullName>
    </submittedName>
</protein>
<dbReference type="AlphaFoldDB" id="A0AAV7PBN3"/>
<name>A0AAV7PBN3_PLEWA</name>
<sequence>MSVTVVAYLSWKSSFGSGGADSKLLCRTRRPGQSLTGVRARRSARTGGAAGTAALPLNRSHGPREDAGRARDRVGGPRAAALGRCSRSEAPGEPEKCTGPRWIPILIGIPGLSGRWSGRGPDPFEKTGYMEWGPGSKRKTQGDDMEATQGTAEGSSDPW</sequence>
<gene>
    <name evidence="2" type="ORF">NDU88_003596</name>
</gene>
<feature type="compositionally biased region" description="Low complexity" evidence="1">
    <location>
        <begin position="45"/>
        <end position="54"/>
    </location>
</feature>
<feature type="compositionally biased region" description="Polar residues" evidence="1">
    <location>
        <begin position="148"/>
        <end position="159"/>
    </location>
</feature>
<comment type="caution">
    <text evidence="2">The sequence shown here is derived from an EMBL/GenBank/DDBJ whole genome shotgun (WGS) entry which is preliminary data.</text>
</comment>
<evidence type="ECO:0000313" key="2">
    <source>
        <dbReference type="EMBL" id="KAJ1125159.1"/>
    </source>
</evidence>
<accession>A0AAV7PBN3</accession>
<keyword evidence="3" id="KW-1185">Reference proteome</keyword>
<dbReference type="EMBL" id="JANPWB010000011">
    <property type="protein sequence ID" value="KAJ1125159.1"/>
    <property type="molecule type" value="Genomic_DNA"/>
</dbReference>
<organism evidence="2 3">
    <name type="scientific">Pleurodeles waltl</name>
    <name type="common">Iberian ribbed newt</name>
    <dbReference type="NCBI Taxonomy" id="8319"/>
    <lineage>
        <taxon>Eukaryota</taxon>
        <taxon>Metazoa</taxon>
        <taxon>Chordata</taxon>
        <taxon>Craniata</taxon>
        <taxon>Vertebrata</taxon>
        <taxon>Euteleostomi</taxon>
        <taxon>Amphibia</taxon>
        <taxon>Batrachia</taxon>
        <taxon>Caudata</taxon>
        <taxon>Salamandroidea</taxon>
        <taxon>Salamandridae</taxon>
        <taxon>Pleurodelinae</taxon>
        <taxon>Pleurodeles</taxon>
    </lineage>
</organism>
<evidence type="ECO:0000256" key="1">
    <source>
        <dbReference type="SAM" id="MobiDB-lite"/>
    </source>
</evidence>
<reference evidence="2" key="1">
    <citation type="journal article" date="2022" name="bioRxiv">
        <title>Sequencing and chromosome-scale assembly of the giantPleurodeles waltlgenome.</title>
        <authorList>
            <person name="Brown T."/>
            <person name="Elewa A."/>
            <person name="Iarovenko S."/>
            <person name="Subramanian E."/>
            <person name="Araus A.J."/>
            <person name="Petzold A."/>
            <person name="Susuki M."/>
            <person name="Suzuki K.-i.T."/>
            <person name="Hayashi T."/>
            <person name="Toyoda A."/>
            <person name="Oliveira C."/>
            <person name="Osipova E."/>
            <person name="Leigh N.D."/>
            <person name="Simon A."/>
            <person name="Yun M.H."/>
        </authorList>
    </citation>
    <scope>NUCLEOTIDE SEQUENCE</scope>
    <source>
        <strain evidence="2">20211129_DDA</strain>
        <tissue evidence="2">Liver</tissue>
    </source>
</reference>
<feature type="region of interest" description="Disordered" evidence="1">
    <location>
        <begin position="29"/>
        <end position="159"/>
    </location>
</feature>
<feature type="compositionally biased region" description="Low complexity" evidence="1">
    <location>
        <begin position="103"/>
        <end position="112"/>
    </location>
</feature>